<dbReference type="SUPFAM" id="SSF81383">
    <property type="entry name" value="F-box domain"/>
    <property type="match status" value="1"/>
</dbReference>
<sequence>MASTSIPEPPAQRRRNWLDLPPELTATILRRLGAIEILENAQKVCTTWRNLCKDPAMWSTVDMRNAGDLGYASVDLVKMAMHAVDRSCGQLVDINIEHFGGDDLLKHIGNR</sequence>
<dbReference type="PANTHER" id="PTHR38926:SF2">
    <property type="entry name" value="F-BOX_LRR-REPEAT PROTEIN 21-RELATED"/>
    <property type="match status" value="1"/>
</dbReference>
<dbReference type="Proteomes" id="UP001187471">
    <property type="component" value="Unassembled WGS sequence"/>
</dbReference>
<keyword evidence="3" id="KW-1185">Reference proteome</keyword>
<dbReference type="CDD" id="cd22164">
    <property type="entry name" value="F-box_AtSKIP19-like"/>
    <property type="match status" value="1"/>
</dbReference>
<dbReference type="InterPro" id="IPR036047">
    <property type="entry name" value="F-box-like_dom_sf"/>
</dbReference>
<gene>
    <name evidence="2" type="ORF">RJ640_015928</name>
</gene>
<dbReference type="PANTHER" id="PTHR38926">
    <property type="entry name" value="F-BOX DOMAIN CONTAINING PROTEIN, EXPRESSED"/>
    <property type="match status" value="1"/>
</dbReference>
<evidence type="ECO:0000259" key="1">
    <source>
        <dbReference type="PROSITE" id="PS50181"/>
    </source>
</evidence>
<reference evidence="2" key="1">
    <citation type="submission" date="2022-12" db="EMBL/GenBank/DDBJ databases">
        <title>Draft genome assemblies for two species of Escallonia (Escalloniales).</title>
        <authorList>
            <person name="Chanderbali A."/>
            <person name="Dervinis C."/>
            <person name="Anghel I."/>
            <person name="Soltis D."/>
            <person name="Soltis P."/>
            <person name="Zapata F."/>
        </authorList>
    </citation>
    <scope>NUCLEOTIDE SEQUENCE</scope>
    <source>
        <strain evidence="2">UCBG92.1500</strain>
        <tissue evidence="2">Leaf</tissue>
    </source>
</reference>
<dbReference type="Pfam" id="PF12937">
    <property type="entry name" value="F-box-like"/>
    <property type="match status" value="1"/>
</dbReference>
<accession>A0AA88R729</accession>
<dbReference type="PROSITE" id="PS50181">
    <property type="entry name" value="FBOX"/>
    <property type="match status" value="1"/>
</dbReference>
<organism evidence="2 3">
    <name type="scientific">Escallonia rubra</name>
    <dbReference type="NCBI Taxonomy" id="112253"/>
    <lineage>
        <taxon>Eukaryota</taxon>
        <taxon>Viridiplantae</taxon>
        <taxon>Streptophyta</taxon>
        <taxon>Embryophyta</taxon>
        <taxon>Tracheophyta</taxon>
        <taxon>Spermatophyta</taxon>
        <taxon>Magnoliopsida</taxon>
        <taxon>eudicotyledons</taxon>
        <taxon>Gunneridae</taxon>
        <taxon>Pentapetalae</taxon>
        <taxon>asterids</taxon>
        <taxon>campanulids</taxon>
        <taxon>Escalloniales</taxon>
        <taxon>Escalloniaceae</taxon>
        <taxon>Escallonia</taxon>
    </lineage>
</organism>
<dbReference type="AlphaFoldDB" id="A0AA88R729"/>
<evidence type="ECO:0000313" key="2">
    <source>
        <dbReference type="EMBL" id="KAK2980543.1"/>
    </source>
</evidence>
<protein>
    <recommendedName>
        <fullName evidence="1">F-box domain-containing protein</fullName>
    </recommendedName>
</protein>
<dbReference type="Gene3D" id="1.20.1280.50">
    <property type="match status" value="1"/>
</dbReference>
<dbReference type="InterPro" id="IPR001810">
    <property type="entry name" value="F-box_dom"/>
</dbReference>
<proteinExistence type="predicted"/>
<feature type="domain" description="F-box" evidence="1">
    <location>
        <begin position="14"/>
        <end position="61"/>
    </location>
</feature>
<evidence type="ECO:0000313" key="3">
    <source>
        <dbReference type="Proteomes" id="UP001187471"/>
    </source>
</evidence>
<comment type="caution">
    <text evidence="2">The sequence shown here is derived from an EMBL/GenBank/DDBJ whole genome shotgun (WGS) entry which is preliminary data.</text>
</comment>
<name>A0AA88R729_9ASTE</name>
<dbReference type="EMBL" id="JAVXUO010001622">
    <property type="protein sequence ID" value="KAK2980543.1"/>
    <property type="molecule type" value="Genomic_DNA"/>
</dbReference>